<keyword evidence="1" id="KW-0812">Transmembrane</keyword>
<dbReference type="STRING" id="1802165.A3F94_00045"/>
<dbReference type="AlphaFoldDB" id="A0A1G2HGN6"/>
<feature type="transmembrane region" description="Helical" evidence="1">
    <location>
        <begin position="65"/>
        <end position="86"/>
    </location>
</feature>
<name>A0A1G2HGN6_9BACT</name>
<proteinExistence type="predicted"/>
<feature type="transmembrane region" description="Helical" evidence="1">
    <location>
        <begin position="12"/>
        <end position="33"/>
    </location>
</feature>
<keyword evidence="1" id="KW-0472">Membrane</keyword>
<comment type="caution">
    <text evidence="2">The sequence shown here is derived from an EMBL/GenBank/DDBJ whole genome shotgun (WGS) entry which is preliminary data.</text>
</comment>
<evidence type="ECO:0000256" key="1">
    <source>
        <dbReference type="SAM" id="Phobius"/>
    </source>
</evidence>
<evidence type="ECO:0000313" key="3">
    <source>
        <dbReference type="Proteomes" id="UP000176770"/>
    </source>
</evidence>
<gene>
    <name evidence="2" type="ORF">A3F94_00045</name>
</gene>
<accession>A0A1G2HGN6</accession>
<keyword evidence="1" id="KW-1133">Transmembrane helix</keyword>
<organism evidence="2 3">
    <name type="scientific">Candidatus Spechtbacteria bacterium RIFCSPLOWO2_12_FULL_38_22</name>
    <dbReference type="NCBI Taxonomy" id="1802165"/>
    <lineage>
        <taxon>Bacteria</taxon>
        <taxon>Candidatus Spechtiibacteriota</taxon>
    </lineage>
</organism>
<reference evidence="2 3" key="1">
    <citation type="journal article" date="2016" name="Nat. Commun.">
        <title>Thousands of microbial genomes shed light on interconnected biogeochemical processes in an aquifer system.</title>
        <authorList>
            <person name="Anantharaman K."/>
            <person name="Brown C.T."/>
            <person name="Hug L.A."/>
            <person name="Sharon I."/>
            <person name="Castelle C.J."/>
            <person name="Probst A.J."/>
            <person name="Thomas B.C."/>
            <person name="Singh A."/>
            <person name="Wilkins M.J."/>
            <person name="Karaoz U."/>
            <person name="Brodie E.L."/>
            <person name="Williams K.H."/>
            <person name="Hubbard S.S."/>
            <person name="Banfield J.F."/>
        </authorList>
    </citation>
    <scope>NUCLEOTIDE SEQUENCE [LARGE SCALE GENOMIC DNA]</scope>
</reference>
<dbReference type="Proteomes" id="UP000176770">
    <property type="component" value="Unassembled WGS sequence"/>
</dbReference>
<evidence type="ECO:0000313" key="2">
    <source>
        <dbReference type="EMBL" id="OGZ61613.1"/>
    </source>
</evidence>
<sequence>MRRIWKHIKENTLVGVFILVRPAFLVFIGFQFLQFITKFVVNYEPKFWNLIADIVPINARITRSVFAGLMLIFPYIFGVVSLKGIIGKQRRLRAKKLKIFVGGGHKRILYRFHGPQTALIPGVAVSRSMNNEDEMLSVVLIQFAIPNPQLIERKYTLIVDDSFKAVWRYVTSFGTISMKNWKARKWTDEEYYAIPHEEDLV</sequence>
<dbReference type="EMBL" id="MHOK01000020">
    <property type="protein sequence ID" value="OGZ61613.1"/>
    <property type="molecule type" value="Genomic_DNA"/>
</dbReference>
<protein>
    <submittedName>
        <fullName evidence="2">Uncharacterized protein</fullName>
    </submittedName>
</protein>